<gene>
    <name evidence="10" type="primary">RsOr21</name>
</gene>
<evidence type="ECO:0000256" key="9">
    <source>
        <dbReference type="SAM" id="Phobius"/>
    </source>
</evidence>
<evidence type="ECO:0000313" key="10">
    <source>
        <dbReference type="EMBL" id="BAU20248.1"/>
    </source>
</evidence>
<keyword evidence="5 9" id="KW-1133">Transmembrane helix</keyword>
<protein>
    <submittedName>
        <fullName evidence="10">Putative odorant receptor</fullName>
    </submittedName>
</protein>
<feature type="transmembrane region" description="Helical" evidence="9">
    <location>
        <begin position="105"/>
        <end position="122"/>
    </location>
</feature>
<dbReference type="GO" id="GO:0005886">
    <property type="term" value="C:plasma membrane"/>
    <property type="evidence" value="ECO:0007669"/>
    <property type="project" value="TreeGrafter"/>
</dbReference>
<keyword evidence="2" id="KW-0716">Sensory transduction</keyword>
<sequence>MVSKTKQLASQQHGTVNGFQINYDSPFVENYSLNTSCSCLNHQMEMERYLVECIEYHQRLIGFSEKLNLLWQTAYFVQFLTASLLICFIGLTAISMPVNGDFAKLMGYLISVVFQLGLYCTLGSNLMMQSEAVFKAVYESDWYNQSQRYKYCTRMMIMRGQRPVKITAGRFGTLSLPLFASMLRSSYSYLALLRQMHEK</sequence>
<dbReference type="EMBL" id="FX982922">
    <property type="protein sequence ID" value="BAU20248.1"/>
    <property type="molecule type" value="mRNA"/>
</dbReference>
<accession>A0A0U4VTA3</accession>
<dbReference type="GO" id="GO:0007165">
    <property type="term" value="P:signal transduction"/>
    <property type="evidence" value="ECO:0007669"/>
    <property type="project" value="UniProtKB-KW"/>
</dbReference>
<evidence type="ECO:0000256" key="3">
    <source>
        <dbReference type="ARBA" id="ARBA00022692"/>
    </source>
</evidence>
<keyword evidence="3 9" id="KW-0812">Transmembrane</keyword>
<dbReference type="GO" id="GO:0005549">
    <property type="term" value="F:odorant binding"/>
    <property type="evidence" value="ECO:0007669"/>
    <property type="project" value="InterPro"/>
</dbReference>
<evidence type="ECO:0000256" key="4">
    <source>
        <dbReference type="ARBA" id="ARBA00022725"/>
    </source>
</evidence>
<dbReference type="InterPro" id="IPR004117">
    <property type="entry name" value="7tm6_olfct_rcpt"/>
</dbReference>
<dbReference type="Pfam" id="PF02949">
    <property type="entry name" value="7tm_6"/>
    <property type="match status" value="1"/>
</dbReference>
<keyword evidence="4" id="KW-0552">Olfaction</keyword>
<keyword evidence="8" id="KW-0807">Transducer</keyword>
<dbReference type="PANTHER" id="PTHR21137">
    <property type="entry name" value="ODORANT RECEPTOR"/>
    <property type="match status" value="1"/>
</dbReference>
<evidence type="ECO:0000256" key="5">
    <source>
        <dbReference type="ARBA" id="ARBA00022989"/>
    </source>
</evidence>
<keyword evidence="7 10" id="KW-0675">Receptor</keyword>
<evidence type="ECO:0000256" key="1">
    <source>
        <dbReference type="ARBA" id="ARBA00004141"/>
    </source>
</evidence>
<name>A0A0U4VTA3_9NEOP</name>
<keyword evidence="6 9" id="KW-0472">Membrane</keyword>
<dbReference type="PANTHER" id="PTHR21137:SF44">
    <property type="entry name" value="ODORANT RECEPTOR 13A-RELATED"/>
    <property type="match status" value="1"/>
</dbReference>
<feature type="transmembrane region" description="Helical" evidence="9">
    <location>
        <begin position="69"/>
        <end position="93"/>
    </location>
</feature>
<evidence type="ECO:0000256" key="7">
    <source>
        <dbReference type="ARBA" id="ARBA00023170"/>
    </source>
</evidence>
<evidence type="ECO:0000256" key="6">
    <source>
        <dbReference type="ARBA" id="ARBA00023136"/>
    </source>
</evidence>
<organism evidence="10">
    <name type="scientific">Reticulitermes speratus</name>
    <dbReference type="NCBI Taxonomy" id="60591"/>
    <lineage>
        <taxon>Eukaryota</taxon>
        <taxon>Metazoa</taxon>
        <taxon>Ecdysozoa</taxon>
        <taxon>Arthropoda</taxon>
        <taxon>Hexapoda</taxon>
        <taxon>Insecta</taxon>
        <taxon>Pterygota</taxon>
        <taxon>Neoptera</taxon>
        <taxon>Polyneoptera</taxon>
        <taxon>Dictyoptera</taxon>
        <taxon>Blattodea</taxon>
        <taxon>Blattoidea</taxon>
        <taxon>Termitoidae</taxon>
        <taxon>Rhinotermitidae</taxon>
        <taxon>Reticulitermes</taxon>
        <taxon>Frontotermes</taxon>
    </lineage>
</organism>
<evidence type="ECO:0000256" key="2">
    <source>
        <dbReference type="ARBA" id="ARBA00022606"/>
    </source>
</evidence>
<dbReference type="GO" id="GO:0004984">
    <property type="term" value="F:olfactory receptor activity"/>
    <property type="evidence" value="ECO:0007669"/>
    <property type="project" value="InterPro"/>
</dbReference>
<reference evidence="10" key="1">
    <citation type="journal article" date="2016" name="PLoS ONE">
        <title>Caste-Specific and Sex-Specific Expression of Chemoreceptor Genes in a Termite.</title>
        <authorList>
            <person name="Mitaka Y."/>
            <person name="Kobayashi K."/>
            <person name="Mikheyev A."/>
            <person name="Tin M.M.Y."/>
            <person name="Watanabe Y."/>
            <person name="Matsuura K."/>
        </authorList>
    </citation>
    <scope>NUCLEOTIDE SEQUENCE</scope>
</reference>
<proteinExistence type="evidence at transcript level"/>
<evidence type="ECO:0000256" key="8">
    <source>
        <dbReference type="ARBA" id="ARBA00023224"/>
    </source>
</evidence>
<dbReference type="AlphaFoldDB" id="A0A0U4VTA3"/>
<comment type="subcellular location">
    <subcellularLocation>
        <location evidence="1">Membrane</location>
        <topology evidence="1">Multi-pass membrane protein</topology>
    </subcellularLocation>
</comment>